<dbReference type="EMBL" id="JAGTTL010000015">
    <property type="protein sequence ID" value="KAK6311766.1"/>
    <property type="molecule type" value="Genomic_DNA"/>
</dbReference>
<protein>
    <submittedName>
        <fullName evidence="1">Uncharacterized protein</fullName>
    </submittedName>
</protein>
<evidence type="ECO:0000313" key="1">
    <source>
        <dbReference type="EMBL" id="KAK6311766.1"/>
    </source>
</evidence>
<reference evidence="1 2" key="1">
    <citation type="submission" date="2021-04" db="EMBL/GenBank/DDBJ databases">
        <authorList>
            <person name="De Guttry C."/>
            <person name="Zahm M."/>
            <person name="Klopp C."/>
            <person name="Cabau C."/>
            <person name="Louis A."/>
            <person name="Berthelot C."/>
            <person name="Parey E."/>
            <person name="Roest Crollius H."/>
            <person name="Montfort J."/>
            <person name="Robinson-Rechavi M."/>
            <person name="Bucao C."/>
            <person name="Bouchez O."/>
            <person name="Gislard M."/>
            <person name="Lluch J."/>
            <person name="Milhes M."/>
            <person name="Lampietro C."/>
            <person name="Lopez Roques C."/>
            <person name="Donnadieu C."/>
            <person name="Braasch I."/>
            <person name="Desvignes T."/>
            <person name="Postlethwait J."/>
            <person name="Bobe J."/>
            <person name="Wedekind C."/>
            <person name="Guiguen Y."/>
        </authorList>
    </citation>
    <scope>NUCLEOTIDE SEQUENCE [LARGE SCALE GENOMIC DNA]</scope>
    <source>
        <strain evidence="1">Cs_M1</strain>
        <tissue evidence="1">Blood</tissue>
    </source>
</reference>
<organism evidence="1 2">
    <name type="scientific">Coregonus suidteri</name>
    <dbReference type="NCBI Taxonomy" id="861788"/>
    <lineage>
        <taxon>Eukaryota</taxon>
        <taxon>Metazoa</taxon>
        <taxon>Chordata</taxon>
        <taxon>Craniata</taxon>
        <taxon>Vertebrata</taxon>
        <taxon>Euteleostomi</taxon>
        <taxon>Actinopterygii</taxon>
        <taxon>Neopterygii</taxon>
        <taxon>Teleostei</taxon>
        <taxon>Protacanthopterygii</taxon>
        <taxon>Salmoniformes</taxon>
        <taxon>Salmonidae</taxon>
        <taxon>Coregoninae</taxon>
        <taxon>Coregonus</taxon>
    </lineage>
</organism>
<sequence length="123" mass="14497">MVKFVRKLCSKFMVPAALQCHKEPCEIALKKRQTIYQEEKAATGRATDKHAQFVDVRQRAENDIEDVLYFVERFPHLLPYHGPEEHDLLGEEFLNDQTMPMISLQDETEMESFWAEMATRKHK</sequence>
<proteinExistence type="predicted"/>
<comment type="caution">
    <text evidence="1">The sequence shown here is derived from an EMBL/GenBank/DDBJ whole genome shotgun (WGS) entry which is preliminary data.</text>
</comment>
<keyword evidence="2" id="KW-1185">Reference proteome</keyword>
<dbReference type="AlphaFoldDB" id="A0AAN8QUJ7"/>
<name>A0AAN8QUJ7_9TELE</name>
<dbReference type="Proteomes" id="UP001356427">
    <property type="component" value="Unassembled WGS sequence"/>
</dbReference>
<accession>A0AAN8QUJ7</accession>
<gene>
    <name evidence="1" type="ORF">J4Q44_G00174300</name>
</gene>
<evidence type="ECO:0000313" key="2">
    <source>
        <dbReference type="Proteomes" id="UP001356427"/>
    </source>
</evidence>